<reference evidence="1" key="1">
    <citation type="journal article" date="2015" name="Nature">
        <title>Complex archaea that bridge the gap between prokaryotes and eukaryotes.</title>
        <authorList>
            <person name="Spang A."/>
            <person name="Saw J.H."/>
            <person name="Jorgensen S.L."/>
            <person name="Zaremba-Niedzwiedzka K."/>
            <person name="Martijn J."/>
            <person name="Lind A.E."/>
            <person name="van Eijk R."/>
            <person name="Schleper C."/>
            <person name="Guy L."/>
            <person name="Ettema T.J."/>
        </authorList>
    </citation>
    <scope>NUCLEOTIDE SEQUENCE</scope>
</reference>
<dbReference type="AlphaFoldDB" id="A0A0F9GD14"/>
<name>A0A0F9GD14_9ZZZZ</name>
<gene>
    <name evidence="1" type="ORF">LCGC14_1925250</name>
</gene>
<evidence type="ECO:0000313" key="1">
    <source>
        <dbReference type="EMBL" id="KKL88381.1"/>
    </source>
</evidence>
<comment type="caution">
    <text evidence="1">The sequence shown here is derived from an EMBL/GenBank/DDBJ whole genome shotgun (WGS) entry which is preliminary data.</text>
</comment>
<accession>A0A0F9GD14</accession>
<dbReference type="EMBL" id="LAZR01020580">
    <property type="protein sequence ID" value="KKL88381.1"/>
    <property type="molecule type" value="Genomic_DNA"/>
</dbReference>
<protein>
    <submittedName>
        <fullName evidence="1">Uncharacterized protein</fullName>
    </submittedName>
</protein>
<organism evidence="1">
    <name type="scientific">marine sediment metagenome</name>
    <dbReference type="NCBI Taxonomy" id="412755"/>
    <lineage>
        <taxon>unclassified sequences</taxon>
        <taxon>metagenomes</taxon>
        <taxon>ecological metagenomes</taxon>
    </lineage>
</organism>
<proteinExistence type="predicted"/>
<sequence length="45" mass="5438">MVKTILEQVNEKKFRISMTIDESLFKELKKWINEKKLKSLIKTAR</sequence>